<evidence type="ECO:0000313" key="2">
    <source>
        <dbReference type="Proteomes" id="UP000015105"/>
    </source>
</evidence>
<reference evidence="2" key="2">
    <citation type="journal article" date="2017" name="Nat. Plants">
        <title>The Aegilops tauschii genome reveals multiple impacts of transposons.</title>
        <authorList>
            <person name="Zhao G."/>
            <person name="Zou C."/>
            <person name="Li K."/>
            <person name="Wang K."/>
            <person name="Li T."/>
            <person name="Gao L."/>
            <person name="Zhang X."/>
            <person name="Wang H."/>
            <person name="Yang Z."/>
            <person name="Liu X."/>
            <person name="Jiang W."/>
            <person name="Mao L."/>
            <person name="Kong X."/>
            <person name="Jiao Y."/>
            <person name="Jia J."/>
        </authorList>
    </citation>
    <scope>NUCLEOTIDE SEQUENCE [LARGE SCALE GENOMIC DNA]</scope>
    <source>
        <strain evidence="2">cv. AL8/78</strain>
    </source>
</reference>
<reference evidence="1" key="4">
    <citation type="submission" date="2019-03" db="UniProtKB">
        <authorList>
            <consortium name="EnsemblPlants"/>
        </authorList>
    </citation>
    <scope>IDENTIFICATION</scope>
</reference>
<accession>A0A453KVX6</accession>
<organism evidence="1 2">
    <name type="scientific">Aegilops tauschii subsp. strangulata</name>
    <name type="common">Goatgrass</name>
    <dbReference type="NCBI Taxonomy" id="200361"/>
    <lineage>
        <taxon>Eukaryota</taxon>
        <taxon>Viridiplantae</taxon>
        <taxon>Streptophyta</taxon>
        <taxon>Embryophyta</taxon>
        <taxon>Tracheophyta</taxon>
        <taxon>Spermatophyta</taxon>
        <taxon>Magnoliopsida</taxon>
        <taxon>Liliopsida</taxon>
        <taxon>Poales</taxon>
        <taxon>Poaceae</taxon>
        <taxon>BOP clade</taxon>
        <taxon>Pooideae</taxon>
        <taxon>Triticodae</taxon>
        <taxon>Triticeae</taxon>
        <taxon>Triticinae</taxon>
        <taxon>Aegilops</taxon>
    </lineage>
</organism>
<name>A0A453KVX6_AEGTS</name>
<dbReference type="EnsemblPlants" id="AET5Gv20531000.4">
    <property type="protein sequence ID" value="AET5Gv20531000.4"/>
    <property type="gene ID" value="AET5Gv20531000"/>
</dbReference>
<keyword evidence="2" id="KW-1185">Reference proteome</keyword>
<evidence type="ECO:0000313" key="1">
    <source>
        <dbReference type="EnsemblPlants" id="AET5Gv20531000.4"/>
    </source>
</evidence>
<reference evidence="2" key="1">
    <citation type="journal article" date="2014" name="Science">
        <title>Ancient hybridizations among the ancestral genomes of bread wheat.</title>
        <authorList>
            <consortium name="International Wheat Genome Sequencing Consortium,"/>
            <person name="Marcussen T."/>
            <person name="Sandve S.R."/>
            <person name="Heier L."/>
            <person name="Spannagl M."/>
            <person name="Pfeifer M."/>
            <person name="Jakobsen K.S."/>
            <person name="Wulff B.B."/>
            <person name="Steuernagel B."/>
            <person name="Mayer K.F."/>
            <person name="Olsen O.A."/>
        </authorList>
    </citation>
    <scope>NUCLEOTIDE SEQUENCE [LARGE SCALE GENOMIC DNA]</scope>
    <source>
        <strain evidence="2">cv. AL8/78</strain>
    </source>
</reference>
<proteinExistence type="predicted"/>
<dbReference type="AlphaFoldDB" id="A0A453KVX6"/>
<reference evidence="1" key="5">
    <citation type="journal article" date="2021" name="G3 (Bethesda)">
        <title>Aegilops tauschii genome assembly Aet v5.0 features greater sequence contiguity and improved annotation.</title>
        <authorList>
            <person name="Wang L."/>
            <person name="Zhu T."/>
            <person name="Rodriguez J.C."/>
            <person name="Deal K.R."/>
            <person name="Dubcovsky J."/>
            <person name="McGuire P.E."/>
            <person name="Lux T."/>
            <person name="Spannagl M."/>
            <person name="Mayer K.F.X."/>
            <person name="Baldrich P."/>
            <person name="Meyers B.C."/>
            <person name="Huo N."/>
            <person name="Gu Y.Q."/>
            <person name="Zhou H."/>
            <person name="Devos K.M."/>
            <person name="Bennetzen J.L."/>
            <person name="Unver T."/>
            <person name="Budak H."/>
            <person name="Gulick P.J."/>
            <person name="Galiba G."/>
            <person name="Kalapos B."/>
            <person name="Nelson D.R."/>
            <person name="Li P."/>
            <person name="You F.M."/>
            <person name="Luo M.C."/>
            <person name="Dvorak J."/>
        </authorList>
    </citation>
    <scope>NUCLEOTIDE SEQUENCE [LARGE SCALE GENOMIC DNA]</scope>
    <source>
        <strain evidence="1">cv. AL8/78</strain>
    </source>
</reference>
<dbReference type="Gramene" id="AET5Gv20531000.4">
    <property type="protein sequence ID" value="AET5Gv20531000.4"/>
    <property type="gene ID" value="AET5Gv20531000"/>
</dbReference>
<dbReference type="Proteomes" id="UP000015105">
    <property type="component" value="Chromosome 5D"/>
</dbReference>
<reference evidence="1" key="3">
    <citation type="journal article" date="2017" name="Nature">
        <title>Genome sequence of the progenitor of the wheat D genome Aegilops tauschii.</title>
        <authorList>
            <person name="Luo M.C."/>
            <person name="Gu Y.Q."/>
            <person name="Puiu D."/>
            <person name="Wang H."/>
            <person name="Twardziok S.O."/>
            <person name="Deal K.R."/>
            <person name="Huo N."/>
            <person name="Zhu T."/>
            <person name="Wang L."/>
            <person name="Wang Y."/>
            <person name="McGuire P.E."/>
            <person name="Liu S."/>
            <person name="Long H."/>
            <person name="Ramasamy R.K."/>
            <person name="Rodriguez J.C."/>
            <person name="Van S.L."/>
            <person name="Yuan L."/>
            <person name="Wang Z."/>
            <person name="Xia Z."/>
            <person name="Xiao L."/>
            <person name="Anderson O.D."/>
            <person name="Ouyang S."/>
            <person name="Liang Y."/>
            <person name="Zimin A.V."/>
            <person name="Pertea G."/>
            <person name="Qi P."/>
            <person name="Bennetzen J.L."/>
            <person name="Dai X."/>
            <person name="Dawson M.W."/>
            <person name="Muller H.G."/>
            <person name="Kugler K."/>
            <person name="Rivarola-Duarte L."/>
            <person name="Spannagl M."/>
            <person name="Mayer K.F.X."/>
            <person name="Lu F.H."/>
            <person name="Bevan M.W."/>
            <person name="Leroy P."/>
            <person name="Li P."/>
            <person name="You F.M."/>
            <person name="Sun Q."/>
            <person name="Liu Z."/>
            <person name="Lyons E."/>
            <person name="Wicker T."/>
            <person name="Salzberg S.L."/>
            <person name="Devos K.M."/>
            <person name="Dvorak J."/>
        </authorList>
    </citation>
    <scope>NUCLEOTIDE SEQUENCE [LARGE SCALE GENOMIC DNA]</scope>
    <source>
        <strain evidence="1">cv. AL8/78</strain>
    </source>
</reference>
<protein>
    <submittedName>
        <fullName evidence="1">Uncharacterized protein</fullName>
    </submittedName>
</protein>
<sequence>MCIPCALLFPFSYKERQGCSFLPHLFSFDLFPFSLLLLLTRLSKTIFAPKPSALPLHLANHALQCS</sequence>